<dbReference type="SUPFAM" id="SSF48726">
    <property type="entry name" value="Immunoglobulin"/>
    <property type="match status" value="2"/>
</dbReference>
<dbReference type="Proteomes" id="UP000265020">
    <property type="component" value="Unassembled WGS sequence"/>
</dbReference>
<dbReference type="OMA" id="FYEAGAT"/>
<keyword evidence="7" id="KW-1185">Reference proteome</keyword>
<name>A0A3Q2ECS2_CYPVA</name>
<dbReference type="InterPro" id="IPR013783">
    <property type="entry name" value="Ig-like_fold"/>
</dbReference>
<reference evidence="6" key="1">
    <citation type="submission" date="2025-08" db="UniProtKB">
        <authorList>
            <consortium name="Ensembl"/>
        </authorList>
    </citation>
    <scope>IDENTIFICATION</scope>
</reference>
<evidence type="ECO:0000256" key="2">
    <source>
        <dbReference type="ARBA" id="ARBA00023157"/>
    </source>
</evidence>
<protein>
    <recommendedName>
        <fullName evidence="5">Ig-like domain-containing protein</fullName>
    </recommendedName>
</protein>
<dbReference type="InterPro" id="IPR007110">
    <property type="entry name" value="Ig-like_dom"/>
</dbReference>
<reference evidence="6" key="2">
    <citation type="submission" date="2025-09" db="UniProtKB">
        <authorList>
            <consortium name="Ensembl"/>
        </authorList>
    </citation>
    <scope>IDENTIFICATION</scope>
</reference>
<evidence type="ECO:0000313" key="6">
    <source>
        <dbReference type="Ensembl" id="ENSCVAP00000030121.1"/>
    </source>
</evidence>
<dbReference type="InterPro" id="IPR003598">
    <property type="entry name" value="Ig_sub2"/>
</dbReference>
<dbReference type="InterPro" id="IPR003599">
    <property type="entry name" value="Ig_sub"/>
</dbReference>
<dbReference type="Gene3D" id="2.60.40.10">
    <property type="entry name" value="Immunoglobulins"/>
    <property type="match status" value="2"/>
</dbReference>
<keyword evidence="2" id="KW-1015">Disulfide bond</keyword>
<dbReference type="AlphaFoldDB" id="A0A3Q2ECS2"/>
<evidence type="ECO:0000259" key="5">
    <source>
        <dbReference type="PROSITE" id="PS50835"/>
    </source>
</evidence>
<dbReference type="PANTHER" id="PTHR44337">
    <property type="entry name" value="CARCINOEMBRYONIC ANTIGEN-RELATED CELL ADHESION MOLECULE 8"/>
    <property type="match status" value="1"/>
</dbReference>
<evidence type="ECO:0000256" key="3">
    <source>
        <dbReference type="ARBA" id="ARBA00023180"/>
    </source>
</evidence>
<sequence>MLDLTLRSAKNDAKTFIQSKNILSTEVIQVVTLSTQPDFPQEGAERFTLQYSMLQGVVGQEIWSLNGRKLENGSHYLIEGGSLVIRGPNRSDIGSYSVLLMNPFSNATAQKNCIPPFFWTIYFVVDGPDEPIIEALPAQPFYEVGDSVIISCNAEGFPQPTAEWVFGGQTLSEFHQGILNLTNVQTNQGGVYTCSVLNAMSGKKREKNVTITVYGTWKNF</sequence>
<evidence type="ECO:0000256" key="4">
    <source>
        <dbReference type="ARBA" id="ARBA00023319"/>
    </source>
</evidence>
<accession>A0A3Q2ECS2</accession>
<dbReference type="Ensembl" id="ENSCVAT00000023739.1">
    <property type="protein sequence ID" value="ENSCVAP00000030121.1"/>
    <property type="gene ID" value="ENSCVAG00000018429.1"/>
</dbReference>
<keyword evidence="3" id="KW-0325">Glycoprotein</keyword>
<dbReference type="SMART" id="SM00408">
    <property type="entry name" value="IGc2"/>
    <property type="match status" value="1"/>
</dbReference>
<feature type="domain" description="Ig-like" evidence="5">
    <location>
        <begin position="131"/>
        <end position="210"/>
    </location>
</feature>
<keyword evidence="1" id="KW-0732">Signal</keyword>
<evidence type="ECO:0000256" key="1">
    <source>
        <dbReference type="ARBA" id="ARBA00022729"/>
    </source>
</evidence>
<proteinExistence type="predicted"/>
<dbReference type="SMART" id="SM00409">
    <property type="entry name" value="IG"/>
    <property type="match status" value="1"/>
</dbReference>
<organism evidence="6 7">
    <name type="scientific">Cyprinodon variegatus</name>
    <name type="common">Sheepshead minnow</name>
    <dbReference type="NCBI Taxonomy" id="28743"/>
    <lineage>
        <taxon>Eukaryota</taxon>
        <taxon>Metazoa</taxon>
        <taxon>Chordata</taxon>
        <taxon>Craniata</taxon>
        <taxon>Vertebrata</taxon>
        <taxon>Euteleostomi</taxon>
        <taxon>Actinopterygii</taxon>
        <taxon>Neopterygii</taxon>
        <taxon>Teleostei</taxon>
        <taxon>Neoteleostei</taxon>
        <taxon>Acanthomorphata</taxon>
        <taxon>Ovalentaria</taxon>
        <taxon>Atherinomorphae</taxon>
        <taxon>Cyprinodontiformes</taxon>
        <taxon>Cyprinodontidae</taxon>
        <taxon>Cyprinodon</taxon>
    </lineage>
</organism>
<evidence type="ECO:0000313" key="7">
    <source>
        <dbReference type="Proteomes" id="UP000265020"/>
    </source>
</evidence>
<dbReference type="Pfam" id="PF13927">
    <property type="entry name" value="Ig_3"/>
    <property type="match status" value="1"/>
</dbReference>
<dbReference type="PROSITE" id="PS50835">
    <property type="entry name" value="IG_LIKE"/>
    <property type="match status" value="1"/>
</dbReference>
<dbReference type="PANTHER" id="PTHR44337:SF20">
    <property type="entry name" value="CARCINOEMBRYONIC ANTIGEN-RELATED CELL ADHESION MOLECULE 5-RELATED"/>
    <property type="match status" value="1"/>
</dbReference>
<keyword evidence="4" id="KW-0393">Immunoglobulin domain</keyword>
<dbReference type="InterPro" id="IPR052598">
    <property type="entry name" value="IgSF_CEA-related"/>
</dbReference>
<dbReference type="GeneTree" id="ENSGT00940000175120"/>
<dbReference type="InterPro" id="IPR036179">
    <property type="entry name" value="Ig-like_dom_sf"/>
</dbReference>